<evidence type="ECO:0000256" key="10">
    <source>
        <dbReference type="ARBA" id="ARBA00022801"/>
    </source>
</evidence>
<keyword evidence="18 29" id="KW-0472">Membrane</keyword>
<evidence type="ECO:0000256" key="29">
    <source>
        <dbReference type="SAM" id="Phobius"/>
    </source>
</evidence>
<keyword evidence="13 27" id="KW-0720">Serine protease</keyword>
<evidence type="ECO:0000259" key="32">
    <source>
        <dbReference type="Pfam" id="PF23001"/>
    </source>
</evidence>
<evidence type="ECO:0000256" key="1">
    <source>
        <dbReference type="ARBA" id="ARBA00001913"/>
    </source>
</evidence>
<evidence type="ECO:0000256" key="5">
    <source>
        <dbReference type="ARBA" id="ARBA00022548"/>
    </source>
</evidence>
<evidence type="ECO:0000256" key="7">
    <source>
        <dbReference type="ARBA" id="ARBA00022670"/>
    </source>
</evidence>
<organism evidence="35 36">
    <name type="scientific">Biomphalaria glabrata</name>
    <name type="common">Bloodfluke planorb</name>
    <name type="synonym">Freshwater snail</name>
    <dbReference type="NCBI Taxonomy" id="6526"/>
    <lineage>
        <taxon>Eukaryota</taxon>
        <taxon>Metazoa</taxon>
        <taxon>Spiralia</taxon>
        <taxon>Lophotrochozoa</taxon>
        <taxon>Mollusca</taxon>
        <taxon>Gastropoda</taxon>
        <taxon>Heterobranchia</taxon>
        <taxon>Euthyneura</taxon>
        <taxon>Panpulmonata</taxon>
        <taxon>Hygrophila</taxon>
        <taxon>Lymnaeoidea</taxon>
        <taxon>Planorbidae</taxon>
        <taxon>Biomphalaria</taxon>
    </lineage>
</organism>
<keyword evidence="21" id="KW-0325">Glycoprotein</keyword>
<dbReference type="InterPro" id="IPR055143">
    <property type="entry name" value="MBTP1_N"/>
</dbReference>
<evidence type="ECO:0000256" key="23">
    <source>
        <dbReference type="ARBA" id="ARBA00050826"/>
    </source>
</evidence>
<dbReference type="RefSeq" id="XP_055890772.1">
    <property type="nucleotide sequence ID" value="XM_056034797.1"/>
</dbReference>
<dbReference type="GO" id="GO:0008203">
    <property type="term" value="P:cholesterol metabolic process"/>
    <property type="evidence" value="ECO:0007669"/>
    <property type="project" value="UniProtKB-KW"/>
</dbReference>
<dbReference type="InterPro" id="IPR057060">
    <property type="entry name" value="MBTPS1_3rd"/>
</dbReference>
<dbReference type="InterPro" id="IPR000209">
    <property type="entry name" value="Peptidase_S8/S53_dom"/>
</dbReference>
<dbReference type="Proteomes" id="UP001165740">
    <property type="component" value="Chromosome 7"/>
</dbReference>
<evidence type="ECO:0000256" key="20">
    <source>
        <dbReference type="ARBA" id="ARBA00023166"/>
    </source>
</evidence>
<feature type="chain" id="PRO_5044702910" description="Membrane-bound transcription factor site-1 protease" evidence="30">
    <location>
        <begin position="25"/>
        <end position="1188"/>
    </location>
</feature>
<feature type="signal peptide" evidence="30">
    <location>
        <begin position="1"/>
        <end position="24"/>
    </location>
</feature>
<keyword evidence="12" id="KW-0256">Endoplasmic reticulum</keyword>
<dbReference type="GeneID" id="106070330"/>
<comment type="cofactor">
    <cofactor evidence="1">
        <name>Ca(2+)</name>
        <dbReference type="ChEBI" id="CHEBI:29108"/>
    </cofactor>
</comment>
<evidence type="ECO:0000256" key="14">
    <source>
        <dbReference type="ARBA" id="ARBA00022837"/>
    </source>
</evidence>
<proteinExistence type="inferred from homology"/>
<keyword evidence="15 29" id="KW-1133">Transmembrane helix</keyword>
<evidence type="ECO:0000256" key="28">
    <source>
        <dbReference type="SAM" id="MobiDB-lite"/>
    </source>
</evidence>
<keyword evidence="17" id="KW-0443">Lipid metabolism</keyword>
<dbReference type="Pfam" id="PF23094">
    <property type="entry name" value="MBTPS1_3rd"/>
    <property type="match status" value="1"/>
</dbReference>
<evidence type="ECO:0000256" key="24">
    <source>
        <dbReference type="ARBA" id="ARBA00066596"/>
    </source>
</evidence>
<keyword evidence="7 27" id="KW-0645">Protease</keyword>
<evidence type="ECO:0000259" key="34">
    <source>
        <dbReference type="Pfam" id="PF23094"/>
    </source>
</evidence>
<dbReference type="EC" id="3.4.21.112" evidence="24"/>
<feature type="region of interest" description="Disordered" evidence="28">
    <location>
        <begin position="281"/>
        <end position="304"/>
    </location>
</feature>
<dbReference type="InterPro" id="IPR036852">
    <property type="entry name" value="Peptidase_S8/S53_dom_sf"/>
</dbReference>
<evidence type="ECO:0000313" key="37">
    <source>
        <dbReference type="RefSeq" id="XP_055890773.1"/>
    </source>
</evidence>
<dbReference type="GO" id="GO:0005789">
    <property type="term" value="C:endoplasmic reticulum membrane"/>
    <property type="evidence" value="ECO:0007669"/>
    <property type="project" value="UniProtKB-SubCell"/>
</dbReference>
<keyword evidence="16" id="KW-0333">Golgi apparatus</keyword>
<dbReference type="OMA" id="LEYTTTG"/>
<comment type="similarity">
    <text evidence="4 27">Belongs to the peptidase S8 family.</text>
</comment>
<sequence length="1188" mass="133186">MRSEILYCTTLFLLLACHLQGSFGAKNISATPANQSIDITTILVHSHPKKFTFKLDDKENGEINFHSHEYPKEEDRTDVKVKTELKLLQNADNQSFLNYSTTINSLEAPSNHTSSSSPYLDHASKPTIDSRLLVNDTKVKKGFKKDKTDAFLFDDLKLTNTRKYEHMQMCNSSFPGQTERLDIEFASSIVDNEYIVTFNGYYKTQARKRFITAAMQEAGITSWKILPRINPANTYPSDFDVIQFHGQSDQAVEAALKDHPLIKRVTPHKKVTRSLKFTKVNDNDEPEADDSGAPHHINTFNSRNAGRKSLSTPAMWLSPSKYKSRKLLRAVPKQIVSALQAEMLWGLGYTGAGVKVAIFDTGLATDHPHFKRGRLKDRTNWTNEKTLDDGLGHGTFVAGVIASHKECLGFAPDADLYVFRVFTNNQVSYTSWFLDAFNYAILKKIDVLNLSIGGPDFMDHPFVDKVWELTANKVIMVSAIGNDGPLYGTLNNPADQLDVIGVGGINFEHQIARFSSRGMTTWELPAGYGRVKPDIVTYGSAVRGSALKTSCRSLSGTSVASPVVAGAVTLLISAVLDKKHMINPASMKQALMSTARRLPDVNMFEQGYGRLDLALALRTLKNYTPQASASPSYIDLMESPYMWPYCTQPVYYGGMPVIVNVTILNGMGVTGKILDKPKWEPYTPEFGHHIDVSFSYSADLWPWSGYLAVSITASKDAATWEGVAKGQITLTVESPPEDEETEARRSTIVIPVRAKIIPTPPRSKRILWDQYHNLRYPPGYFPRDNLRMKNDPLDWNGDHIHTNFKDMYQHLREKGYYVEVLGSPFTCFDATQYGTLLLVDPEEEYFSEEISKLRRDIDNGLSLIVFADWYNVSVMKKVKFYDENTRQWWMPDTGGANIPALNELLAPLDMAFSDTVYEGDFKIGEHDMYYASGTSILKFPEDGLLFTGTFKNQGFEVMKANTLTVPDVPVLGLHQVSSSPSAGRVALYGDSNCLDSSHLQKDCFWMLSAMLEYTAHNIVPVVLSSLSKAPLPPVMEMPSRMEGNHLHRYSKVIEGSLSSFHSRPLPQCPSLIWAMPHPLNKSAPSDIYQPQRLLSIDIDIPLNPANRPDLGFSALREHNTLDIQSPIASPLLSQDRLTWFPVIAFLATCLVALFLFNQYYRTKSRPKRKRPRPRKMAAISYVGKVPGV</sequence>
<comment type="subcellular location">
    <subcellularLocation>
        <location evidence="2">Endoplasmic reticulum membrane</location>
        <topology evidence="2">Single-pass type I membrane protein</topology>
    </subcellularLocation>
    <subcellularLocation>
        <location evidence="3">Golgi apparatus membrane</location>
        <topology evidence="3">Single-pass membrane protein</topology>
    </subcellularLocation>
</comment>
<keyword evidence="35" id="KW-1185">Reference proteome</keyword>
<dbReference type="PROSITE" id="PS51257">
    <property type="entry name" value="PROKAR_LIPOPROTEIN"/>
    <property type="match status" value="1"/>
</dbReference>
<keyword evidence="5" id="KW-0153">Cholesterol metabolism</keyword>
<evidence type="ECO:0000256" key="11">
    <source>
        <dbReference type="ARBA" id="ARBA00022813"/>
    </source>
</evidence>
<evidence type="ECO:0000259" key="31">
    <source>
        <dbReference type="Pfam" id="PF00082"/>
    </source>
</evidence>
<dbReference type="Pfam" id="PF00082">
    <property type="entry name" value="Peptidase_S8"/>
    <property type="match status" value="1"/>
</dbReference>
<keyword evidence="10 27" id="KW-0378">Hydrolase</keyword>
<evidence type="ECO:0000256" key="3">
    <source>
        <dbReference type="ARBA" id="ARBA00004194"/>
    </source>
</evidence>
<feature type="domain" description="MBTPS1 third" evidence="34">
    <location>
        <begin position="630"/>
        <end position="759"/>
    </location>
</feature>
<keyword evidence="6" id="KW-0597">Phosphoprotein</keyword>
<name>A0A9W3AU60_BIOGL</name>
<dbReference type="RefSeq" id="XP_055890775.1">
    <property type="nucleotide sequence ID" value="XM_056034800.1"/>
</dbReference>
<evidence type="ECO:0000256" key="6">
    <source>
        <dbReference type="ARBA" id="ARBA00022553"/>
    </source>
</evidence>
<evidence type="ECO:0000256" key="22">
    <source>
        <dbReference type="ARBA" id="ARBA00023221"/>
    </source>
</evidence>
<dbReference type="PROSITE" id="PS00138">
    <property type="entry name" value="SUBTILASE_SER"/>
    <property type="match status" value="1"/>
</dbReference>
<evidence type="ECO:0000256" key="27">
    <source>
        <dbReference type="PROSITE-ProRule" id="PRU01240"/>
    </source>
</evidence>
<evidence type="ECO:0000256" key="4">
    <source>
        <dbReference type="ARBA" id="ARBA00011073"/>
    </source>
</evidence>
<dbReference type="OrthoDB" id="1740355at2759"/>
<feature type="domain" description="MBTPS1 fourth" evidence="33">
    <location>
        <begin position="760"/>
        <end position="1025"/>
    </location>
</feature>
<gene>
    <name evidence="36 37 38 39" type="primary">LOC106070330</name>
</gene>
<dbReference type="SUPFAM" id="SSF52743">
    <property type="entry name" value="Subtilisin-like"/>
    <property type="match status" value="1"/>
</dbReference>
<dbReference type="GO" id="GO:0006508">
    <property type="term" value="P:proteolysis"/>
    <property type="evidence" value="ECO:0007669"/>
    <property type="project" value="UniProtKB-KW"/>
</dbReference>
<dbReference type="PANTHER" id="PTHR43806">
    <property type="entry name" value="PEPTIDASE S8"/>
    <property type="match status" value="1"/>
</dbReference>
<keyword evidence="20" id="KW-1207">Sterol metabolism</keyword>
<dbReference type="PANTHER" id="PTHR43806:SF7">
    <property type="entry name" value="MEMBRANE-BOUND TRANSCRIPTION FACTOR SITE-1 PROTEASE"/>
    <property type="match status" value="1"/>
</dbReference>
<evidence type="ECO:0000256" key="12">
    <source>
        <dbReference type="ARBA" id="ARBA00022824"/>
    </source>
</evidence>
<dbReference type="FunFam" id="3.40.50.200:FF:000008">
    <property type="entry name" value="Membrane-bound transcription factor site-1 protease preproprotein"/>
    <property type="match status" value="1"/>
</dbReference>
<evidence type="ECO:0000313" key="35">
    <source>
        <dbReference type="Proteomes" id="UP001165740"/>
    </source>
</evidence>
<evidence type="ECO:0000256" key="18">
    <source>
        <dbReference type="ARBA" id="ARBA00023136"/>
    </source>
</evidence>
<keyword evidence="14" id="KW-0106">Calcium</keyword>
<keyword evidence="22" id="KW-0753">Steroid metabolism</keyword>
<dbReference type="InterPro" id="IPR050131">
    <property type="entry name" value="Peptidase_S8_subtilisin-like"/>
</dbReference>
<dbReference type="GO" id="GO:0004252">
    <property type="term" value="F:serine-type endopeptidase activity"/>
    <property type="evidence" value="ECO:0007669"/>
    <property type="project" value="UniProtKB-UniRule"/>
</dbReference>
<feature type="domain" description="Membrane-bound transcription factor site-1 protease-like N-terminal" evidence="32">
    <location>
        <begin position="189"/>
        <end position="269"/>
    </location>
</feature>
<dbReference type="Gene3D" id="3.40.50.200">
    <property type="entry name" value="Peptidase S8/S53 domain"/>
    <property type="match status" value="1"/>
</dbReference>
<dbReference type="InterPro" id="IPR022398">
    <property type="entry name" value="Peptidase_S8_His-AS"/>
</dbReference>
<evidence type="ECO:0000256" key="26">
    <source>
        <dbReference type="ARBA" id="ARBA00081324"/>
    </source>
</evidence>
<feature type="active site" description="Charge relay system" evidence="27">
    <location>
        <position position="558"/>
    </location>
</feature>
<evidence type="ECO:0000256" key="21">
    <source>
        <dbReference type="ARBA" id="ARBA00023180"/>
    </source>
</evidence>
<evidence type="ECO:0000313" key="36">
    <source>
        <dbReference type="RefSeq" id="XP_055890772.1"/>
    </source>
</evidence>
<keyword evidence="11" id="KW-0068">Autocatalytic cleavage</keyword>
<dbReference type="PROSITE" id="PS00137">
    <property type="entry name" value="SUBTILASE_HIS"/>
    <property type="match status" value="1"/>
</dbReference>
<feature type="active site" description="Charge relay system" evidence="27">
    <location>
        <position position="360"/>
    </location>
</feature>
<feature type="transmembrane region" description="Helical" evidence="29">
    <location>
        <begin position="1139"/>
        <end position="1160"/>
    </location>
</feature>
<evidence type="ECO:0000256" key="2">
    <source>
        <dbReference type="ARBA" id="ARBA00004115"/>
    </source>
</evidence>
<accession>A0A9W3AU60</accession>
<evidence type="ECO:0000256" key="30">
    <source>
        <dbReference type="SAM" id="SignalP"/>
    </source>
</evidence>
<dbReference type="RefSeq" id="XP_055890774.1">
    <property type="nucleotide sequence ID" value="XM_056034799.1"/>
</dbReference>
<dbReference type="PROSITE" id="PS51892">
    <property type="entry name" value="SUBTILASE"/>
    <property type="match status" value="1"/>
</dbReference>
<evidence type="ECO:0000259" key="33">
    <source>
        <dbReference type="Pfam" id="PF23090"/>
    </source>
</evidence>
<comment type="catalytic activity">
    <reaction evidence="23">
        <text>Processes precursors containing basic and hydrophobic/aliphatic residues at P4 and P2, respectively, with a relatively relaxed acceptance of amino acids at P1 and P3.</text>
        <dbReference type="EC" id="3.4.21.112"/>
    </reaction>
</comment>
<dbReference type="InterPro" id="IPR057032">
    <property type="entry name" value="MBTPS1_4th"/>
</dbReference>
<dbReference type="PRINTS" id="PR00723">
    <property type="entry name" value="SUBTILISIN"/>
</dbReference>
<protein>
    <recommendedName>
        <fullName evidence="25">Membrane-bound transcription factor site-1 protease</fullName>
        <ecNumber evidence="24">3.4.21.112</ecNumber>
    </recommendedName>
    <alternativeName>
        <fullName evidence="26">Endopeptidase S1P</fullName>
    </alternativeName>
</protein>
<dbReference type="Pfam" id="PF23001">
    <property type="entry name" value="MBTP1_N"/>
    <property type="match status" value="1"/>
</dbReference>
<evidence type="ECO:0000256" key="17">
    <source>
        <dbReference type="ARBA" id="ARBA00023098"/>
    </source>
</evidence>
<evidence type="ECO:0000256" key="16">
    <source>
        <dbReference type="ARBA" id="ARBA00023034"/>
    </source>
</evidence>
<dbReference type="Pfam" id="PF23090">
    <property type="entry name" value="MBTPS1_4th"/>
    <property type="match status" value="1"/>
</dbReference>
<dbReference type="CDD" id="cd07479">
    <property type="entry name" value="Peptidases_S8_SKI-1_like"/>
    <property type="match status" value="1"/>
</dbReference>
<keyword evidence="8 29" id="KW-0812">Transmembrane</keyword>
<evidence type="ECO:0000256" key="19">
    <source>
        <dbReference type="ARBA" id="ARBA00023145"/>
    </source>
</evidence>
<dbReference type="RefSeq" id="XP_055890773.1">
    <property type="nucleotide sequence ID" value="XM_056034798.1"/>
</dbReference>
<dbReference type="AlphaFoldDB" id="A0A9W3AU60"/>
<dbReference type="InterPro" id="IPR023828">
    <property type="entry name" value="Peptidase_S8_Ser-AS"/>
</dbReference>
<keyword evidence="9 30" id="KW-0732">Signal</keyword>
<evidence type="ECO:0000256" key="8">
    <source>
        <dbReference type="ARBA" id="ARBA00022692"/>
    </source>
</evidence>
<feature type="active site" description="Charge relay system" evidence="27">
    <location>
        <position position="393"/>
    </location>
</feature>
<dbReference type="GO" id="GO:0000139">
    <property type="term" value="C:Golgi membrane"/>
    <property type="evidence" value="ECO:0007669"/>
    <property type="project" value="UniProtKB-SubCell"/>
</dbReference>
<evidence type="ECO:0000313" key="39">
    <source>
        <dbReference type="RefSeq" id="XP_055890775.1"/>
    </source>
</evidence>
<evidence type="ECO:0000256" key="13">
    <source>
        <dbReference type="ARBA" id="ARBA00022825"/>
    </source>
</evidence>
<feature type="domain" description="Peptidase S8/S53" evidence="31">
    <location>
        <begin position="351"/>
        <end position="609"/>
    </location>
</feature>
<evidence type="ECO:0000256" key="9">
    <source>
        <dbReference type="ARBA" id="ARBA00022729"/>
    </source>
</evidence>
<dbReference type="InterPro" id="IPR015500">
    <property type="entry name" value="Peptidase_S8_subtilisin-rel"/>
</dbReference>
<evidence type="ECO:0000256" key="25">
    <source>
        <dbReference type="ARBA" id="ARBA00067283"/>
    </source>
</evidence>
<keyword evidence="19" id="KW-0865">Zymogen</keyword>
<reference evidence="36 37" key="1">
    <citation type="submission" date="2025-04" db="UniProtKB">
        <authorList>
            <consortium name="RefSeq"/>
        </authorList>
    </citation>
    <scope>IDENTIFICATION</scope>
</reference>
<dbReference type="InterPro" id="IPR034185">
    <property type="entry name" value="Site-1_peptidase_cat_dom"/>
</dbReference>
<evidence type="ECO:0000313" key="38">
    <source>
        <dbReference type="RefSeq" id="XP_055890774.1"/>
    </source>
</evidence>
<evidence type="ECO:0000256" key="15">
    <source>
        <dbReference type="ARBA" id="ARBA00022989"/>
    </source>
</evidence>